<evidence type="ECO:0000313" key="2">
    <source>
        <dbReference type="Proteomes" id="UP000787156"/>
    </source>
</evidence>
<evidence type="ECO:0000313" key="1">
    <source>
        <dbReference type="EMBL" id="HJF27190.1"/>
    </source>
</evidence>
<dbReference type="EMBL" id="DYWX01000033">
    <property type="protein sequence ID" value="HJF27190.1"/>
    <property type="molecule type" value="Genomic_DNA"/>
</dbReference>
<dbReference type="Proteomes" id="UP000787156">
    <property type="component" value="Unassembled WGS sequence"/>
</dbReference>
<protein>
    <submittedName>
        <fullName evidence="1">Uncharacterized protein</fullName>
    </submittedName>
</protein>
<organism evidence="1 2">
    <name type="scientific">Acinetobacter lwoffii</name>
    <dbReference type="NCBI Taxonomy" id="28090"/>
    <lineage>
        <taxon>Bacteria</taxon>
        <taxon>Pseudomonadati</taxon>
        <taxon>Pseudomonadota</taxon>
        <taxon>Gammaproteobacteria</taxon>
        <taxon>Moraxellales</taxon>
        <taxon>Moraxellaceae</taxon>
        <taxon>Acinetobacter</taxon>
    </lineage>
</organism>
<name>A0A9D2UR66_ACILW</name>
<comment type="caution">
    <text evidence="1">The sequence shown here is derived from an EMBL/GenBank/DDBJ whole genome shotgun (WGS) entry which is preliminary data.</text>
</comment>
<sequence>MSHHVKKLEKDLIGQQLDLSAQLETEQAFVLLLDEAKKSKSLQQLQQNFNPVGISSECFIYIQSFIGNTQCFGHVLGLMLLTHMRDNVITMAYSLEQPHTYIYCENKNPEQAETLPLIA</sequence>
<reference evidence="1" key="1">
    <citation type="journal article" date="2021" name="PeerJ">
        <title>Extensive microbial diversity within the chicken gut microbiome revealed by metagenomics and culture.</title>
        <authorList>
            <person name="Gilroy R."/>
            <person name="Ravi A."/>
            <person name="Getino M."/>
            <person name="Pursley I."/>
            <person name="Horton D.L."/>
            <person name="Alikhan N.F."/>
            <person name="Baker D."/>
            <person name="Gharbi K."/>
            <person name="Hall N."/>
            <person name="Watson M."/>
            <person name="Adriaenssens E.M."/>
            <person name="Foster-Nyarko E."/>
            <person name="Jarju S."/>
            <person name="Secka A."/>
            <person name="Antonio M."/>
            <person name="Oren A."/>
            <person name="Chaudhuri R.R."/>
            <person name="La Ragione R."/>
            <person name="Hildebrand F."/>
            <person name="Pallen M.J."/>
        </authorList>
    </citation>
    <scope>NUCLEOTIDE SEQUENCE</scope>
    <source>
        <strain evidence="1">CHK135-1449</strain>
    </source>
</reference>
<gene>
    <name evidence="1" type="ORF">K8V79_02885</name>
</gene>
<proteinExistence type="predicted"/>
<accession>A0A9D2UR66</accession>
<reference evidence="1" key="2">
    <citation type="submission" date="2021-09" db="EMBL/GenBank/DDBJ databases">
        <authorList>
            <person name="Gilroy R."/>
        </authorList>
    </citation>
    <scope>NUCLEOTIDE SEQUENCE</scope>
    <source>
        <strain evidence="1">CHK135-1449</strain>
    </source>
</reference>
<dbReference type="AlphaFoldDB" id="A0A9D2UR66"/>